<dbReference type="AlphaFoldDB" id="A0AAV4WNV2"/>
<protein>
    <submittedName>
        <fullName evidence="1">Uncharacterized protein</fullName>
    </submittedName>
</protein>
<dbReference type="EMBL" id="BPLR01016346">
    <property type="protein sequence ID" value="GIY83160.1"/>
    <property type="molecule type" value="Genomic_DNA"/>
</dbReference>
<proteinExistence type="predicted"/>
<gene>
    <name evidence="1" type="primary">AVEN_50620_1</name>
    <name evidence="1" type="ORF">CEXT_198861</name>
</gene>
<reference evidence="1 2" key="1">
    <citation type="submission" date="2021-06" db="EMBL/GenBank/DDBJ databases">
        <title>Caerostris extrusa draft genome.</title>
        <authorList>
            <person name="Kono N."/>
            <person name="Arakawa K."/>
        </authorList>
    </citation>
    <scope>NUCLEOTIDE SEQUENCE [LARGE SCALE GENOMIC DNA]</scope>
</reference>
<name>A0AAV4WNV2_CAEEX</name>
<evidence type="ECO:0000313" key="2">
    <source>
        <dbReference type="Proteomes" id="UP001054945"/>
    </source>
</evidence>
<evidence type="ECO:0000313" key="1">
    <source>
        <dbReference type="EMBL" id="GIY83160.1"/>
    </source>
</evidence>
<organism evidence="1 2">
    <name type="scientific">Caerostris extrusa</name>
    <name type="common">Bark spider</name>
    <name type="synonym">Caerostris bankana</name>
    <dbReference type="NCBI Taxonomy" id="172846"/>
    <lineage>
        <taxon>Eukaryota</taxon>
        <taxon>Metazoa</taxon>
        <taxon>Ecdysozoa</taxon>
        <taxon>Arthropoda</taxon>
        <taxon>Chelicerata</taxon>
        <taxon>Arachnida</taxon>
        <taxon>Araneae</taxon>
        <taxon>Araneomorphae</taxon>
        <taxon>Entelegynae</taxon>
        <taxon>Araneoidea</taxon>
        <taxon>Araneidae</taxon>
        <taxon>Caerostris</taxon>
    </lineage>
</organism>
<accession>A0AAV4WNV2</accession>
<keyword evidence="2" id="KW-1185">Reference proteome</keyword>
<sequence length="156" mass="18554">MSHLACSWHSLAVPERFWIRHSLYDIFCDYINEMSKVVDLEEIKMFLGFLATLKNGVTESEMFQILQAISKQIESDCPLSLIYLQHHFAPICRITYRRGHRFTHYRCQIFRKLCKTYLGKEYLEAYSQKALEYIINEEGSNVMSNKNIKEYHQNQS</sequence>
<dbReference type="Proteomes" id="UP001054945">
    <property type="component" value="Unassembled WGS sequence"/>
</dbReference>
<comment type="caution">
    <text evidence="1">The sequence shown here is derived from an EMBL/GenBank/DDBJ whole genome shotgun (WGS) entry which is preliminary data.</text>
</comment>